<keyword evidence="1" id="KW-0418">Kinase</keyword>
<comment type="caution">
    <text evidence="1">The sequence shown here is derived from an EMBL/GenBank/DDBJ whole genome shotgun (WGS) entry which is preliminary data.</text>
</comment>
<dbReference type="EMBL" id="JAUDFV010000167">
    <property type="protein sequence ID" value="KAL2712245.1"/>
    <property type="molecule type" value="Genomic_DNA"/>
</dbReference>
<accession>A0ABD1ZV55</accession>
<sequence>MAPASTLDWSEPCQQWRYPKLCPSGQRHERTKNGVELNGKEANGAYKKFCKFLRQLGSKRRFKNIDEGNNCSLENYLSYRPSIGTSSIYLERKHRKRISNL</sequence>
<keyword evidence="1" id="KW-0808">Transferase</keyword>
<proteinExistence type="predicted"/>
<gene>
    <name evidence="1" type="ORF">V1478_018480</name>
</gene>
<name>A0ABD1ZV55_VESSQ</name>
<keyword evidence="2" id="KW-1185">Reference proteome</keyword>
<dbReference type="AlphaFoldDB" id="A0ABD1ZV55"/>
<protein>
    <submittedName>
        <fullName evidence="1">Glycogen synthase kinase-3 beta isoform X1</fullName>
    </submittedName>
</protein>
<dbReference type="Proteomes" id="UP001607302">
    <property type="component" value="Unassembled WGS sequence"/>
</dbReference>
<dbReference type="GO" id="GO:0016301">
    <property type="term" value="F:kinase activity"/>
    <property type="evidence" value="ECO:0007669"/>
    <property type="project" value="UniProtKB-KW"/>
</dbReference>
<evidence type="ECO:0000313" key="2">
    <source>
        <dbReference type="Proteomes" id="UP001607302"/>
    </source>
</evidence>
<reference evidence="1 2" key="1">
    <citation type="journal article" date="2024" name="Ann. Entomol. Soc. Am.">
        <title>Genomic analyses of the southern and eastern yellowjacket wasps (Hymenoptera: Vespidae) reveal evolutionary signatures of social life.</title>
        <authorList>
            <person name="Catto M.A."/>
            <person name="Caine P.B."/>
            <person name="Orr S.E."/>
            <person name="Hunt B.G."/>
            <person name="Goodisman M.A.D."/>
        </authorList>
    </citation>
    <scope>NUCLEOTIDE SEQUENCE [LARGE SCALE GENOMIC DNA]</scope>
    <source>
        <strain evidence="1">233</strain>
        <tissue evidence="1">Head and thorax</tissue>
    </source>
</reference>
<organism evidence="1 2">
    <name type="scientific">Vespula squamosa</name>
    <name type="common">Southern yellow jacket</name>
    <name type="synonym">Wasp</name>
    <dbReference type="NCBI Taxonomy" id="30214"/>
    <lineage>
        <taxon>Eukaryota</taxon>
        <taxon>Metazoa</taxon>
        <taxon>Ecdysozoa</taxon>
        <taxon>Arthropoda</taxon>
        <taxon>Hexapoda</taxon>
        <taxon>Insecta</taxon>
        <taxon>Pterygota</taxon>
        <taxon>Neoptera</taxon>
        <taxon>Endopterygota</taxon>
        <taxon>Hymenoptera</taxon>
        <taxon>Apocrita</taxon>
        <taxon>Aculeata</taxon>
        <taxon>Vespoidea</taxon>
        <taxon>Vespidae</taxon>
        <taxon>Vespinae</taxon>
        <taxon>Vespula</taxon>
    </lineage>
</organism>
<evidence type="ECO:0000313" key="1">
    <source>
        <dbReference type="EMBL" id="KAL2712245.1"/>
    </source>
</evidence>